<dbReference type="Proteomes" id="UP001596540">
    <property type="component" value="Unassembled WGS sequence"/>
</dbReference>
<comment type="caution">
    <text evidence="1">The sequence shown here is derived from an EMBL/GenBank/DDBJ whole genome shotgun (WGS) entry which is preliminary data.</text>
</comment>
<name>A0ABW2KL84_9ACTN</name>
<organism evidence="1 2">
    <name type="scientific">Marinactinospora rubrisoli</name>
    <dbReference type="NCBI Taxonomy" id="2715399"/>
    <lineage>
        <taxon>Bacteria</taxon>
        <taxon>Bacillati</taxon>
        <taxon>Actinomycetota</taxon>
        <taxon>Actinomycetes</taxon>
        <taxon>Streptosporangiales</taxon>
        <taxon>Nocardiopsidaceae</taxon>
        <taxon>Marinactinospora</taxon>
    </lineage>
</organism>
<protein>
    <submittedName>
        <fullName evidence="1">DUF2203 domain-containing protein</fullName>
    </submittedName>
</protein>
<dbReference type="RefSeq" id="WP_379872768.1">
    <property type="nucleotide sequence ID" value="NZ_JBHTBH010000010.1"/>
</dbReference>
<sequence>MGDTDDGTMSAGAAGAAHGGGPRVFTVAEAHALIPEVRAHAAQIVTVRADLAELAADLRIAGESPLGGMPELKALEARLSELCSWFAATGLELKGIVPVLVDFPAELNGVSVRLCWVEGERELAWYHRSDLGFVARRPLPPTEREA</sequence>
<keyword evidence="2" id="KW-1185">Reference proteome</keyword>
<accession>A0ABW2KL84</accession>
<dbReference type="InterPro" id="IPR018699">
    <property type="entry name" value="DUF2203"/>
</dbReference>
<dbReference type="PIRSF" id="PIRSF016498">
    <property type="entry name" value="UCP016498"/>
    <property type="match status" value="1"/>
</dbReference>
<evidence type="ECO:0000313" key="2">
    <source>
        <dbReference type="Proteomes" id="UP001596540"/>
    </source>
</evidence>
<reference evidence="2" key="1">
    <citation type="journal article" date="2019" name="Int. J. Syst. Evol. Microbiol.">
        <title>The Global Catalogue of Microorganisms (GCM) 10K type strain sequencing project: providing services to taxonomists for standard genome sequencing and annotation.</title>
        <authorList>
            <consortium name="The Broad Institute Genomics Platform"/>
            <consortium name="The Broad Institute Genome Sequencing Center for Infectious Disease"/>
            <person name="Wu L."/>
            <person name="Ma J."/>
        </authorList>
    </citation>
    <scope>NUCLEOTIDE SEQUENCE [LARGE SCALE GENOMIC DNA]</scope>
    <source>
        <strain evidence="2">CGMCC 4.7382</strain>
    </source>
</reference>
<dbReference type="Pfam" id="PF09969">
    <property type="entry name" value="DUF2203"/>
    <property type="match status" value="1"/>
</dbReference>
<evidence type="ECO:0000313" key="1">
    <source>
        <dbReference type="EMBL" id="MFC7330128.1"/>
    </source>
</evidence>
<proteinExistence type="predicted"/>
<dbReference type="EMBL" id="JBHTBH010000010">
    <property type="protein sequence ID" value="MFC7330128.1"/>
    <property type="molecule type" value="Genomic_DNA"/>
</dbReference>
<gene>
    <name evidence="1" type="ORF">ACFQRF_20565</name>
</gene>